<name>A0A068VAQ3_COFCA</name>
<sequence>MKLLIITSSKQVRPATKTIPKFQKFCSLPWNELAYSSPLFHLFFFLYSRTNKLHARLNPLI</sequence>
<organism evidence="1 2">
    <name type="scientific">Coffea canephora</name>
    <name type="common">Robusta coffee</name>
    <dbReference type="NCBI Taxonomy" id="49390"/>
    <lineage>
        <taxon>Eukaryota</taxon>
        <taxon>Viridiplantae</taxon>
        <taxon>Streptophyta</taxon>
        <taxon>Embryophyta</taxon>
        <taxon>Tracheophyta</taxon>
        <taxon>Spermatophyta</taxon>
        <taxon>Magnoliopsida</taxon>
        <taxon>eudicotyledons</taxon>
        <taxon>Gunneridae</taxon>
        <taxon>Pentapetalae</taxon>
        <taxon>asterids</taxon>
        <taxon>lamiids</taxon>
        <taxon>Gentianales</taxon>
        <taxon>Rubiaceae</taxon>
        <taxon>Ixoroideae</taxon>
        <taxon>Gardenieae complex</taxon>
        <taxon>Bertiereae - Coffeeae clade</taxon>
        <taxon>Coffeeae</taxon>
        <taxon>Coffea</taxon>
    </lineage>
</organism>
<dbReference type="EMBL" id="HG739273">
    <property type="protein sequence ID" value="CDP17925.1"/>
    <property type="molecule type" value="Genomic_DNA"/>
</dbReference>
<protein>
    <submittedName>
        <fullName evidence="1">DH200=94 genomic scaffold, scaffold_189</fullName>
    </submittedName>
</protein>
<gene>
    <name evidence="1" type="ORF">GSCOC_T00003061001</name>
</gene>
<keyword evidence="2" id="KW-1185">Reference proteome</keyword>
<dbReference type="InParanoid" id="A0A068VAQ3"/>
<reference evidence="2" key="1">
    <citation type="journal article" date="2014" name="Science">
        <title>The coffee genome provides insight into the convergent evolution of caffeine biosynthesis.</title>
        <authorList>
            <person name="Denoeud F."/>
            <person name="Carretero-Paulet L."/>
            <person name="Dereeper A."/>
            <person name="Droc G."/>
            <person name="Guyot R."/>
            <person name="Pietrella M."/>
            <person name="Zheng C."/>
            <person name="Alberti A."/>
            <person name="Anthony F."/>
            <person name="Aprea G."/>
            <person name="Aury J.M."/>
            <person name="Bento P."/>
            <person name="Bernard M."/>
            <person name="Bocs S."/>
            <person name="Campa C."/>
            <person name="Cenci A."/>
            <person name="Combes M.C."/>
            <person name="Crouzillat D."/>
            <person name="Da Silva C."/>
            <person name="Daddiego L."/>
            <person name="De Bellis F."/>
            <person name="Dussert S."/>
            <person name="Garsmeur O."/>
            <person name="Gayraud T."/>
            <person name="Guignon V."/>
            <person name="Jahn K."/>
            <person name="Jamilloux V."/>
            <person name="Joet T."/>
            <person name="Labadie K."/>
            <person name="Lan T."/>
            <person name="Leclercq J."/>
            <person name="Lepelley M."/>
            <person name="Leroy T."/>
            <person name="Li L.T."/>
            <person name="Librado P."/>
            <person name="Lopez L."/>
            <person name="Munoz A."/>
            <person name="Noel B."/>
            <person name="Pallavicini A."/>
            <person name="Perrotta G."/>
            <person name="Poncet V."/>
            <person name="Pot D."/>
            <person name="Priyono X."/>
            <person name="Rigoreau M."/>
            <person name="Rouard M."/>
            <person name="Rozas J."/>
            <person name="Tranchant-Dubreuil C."/>
            <person name="VanBuren R."/>
            <person name="Zhang Q."/>
            <person name="Andrade A.C."/>
            <person name="Argout X."/>
            <person name="Bertrand B."/>
            <person name="de Kochko A."/>
            <person name="Graziosi G."/>
            <person name="Henry R.J."/>
            <person name="Jayarama X."/>
            <person name="Ming R."/>
            <person name="Nagai C."/>
            <person name="Rounsley S."/>
            <person name="Sankoff D."/>
            <person name="Giuliano G."/>
            <person name="Albert V.A."/>
            <person name="Wincker P."/>
            <person name="Lashermes P."/>
        </authorList>
    </citation>
    <scope>NUCLEOTIDE SEQUENCE [LARGE SCALE GENOMIC DNA]</scope>
    <source>
        <strain evidence="2">cv. DH200-94</strain>
    </source>
</reference>
<proteinExistence type="predicted"/>
<dbReference type="Gramene" id="CDP17925">
    <property type="protein sequence ID" value="CDP17925"/>
    <property type="gene ID" value="GSCOC_T00003061001"/>
</dbReference>
<accession>A0A068VAQ3</accession>
<dbReference type="Proteomes" id="UP000295252">
    <property type="component" value="Unassembled WGS sequence"/>
</dbReference>
<evidence type="ECO:0000313" key="1">
    <source>
        <dbReference type="EMBL" id="CDP17925.1"/>
    </source>
</evidence>
<dbReference type="AlphaFoldDB" id="A0A068VAQ3"/>
<evidence type="ECO:0000313" key="2">
    <source>
        <dbReference type="Proteomes" id="UP000295252"/>
    </source>
</evidence>